<evidence type="ECO:0000256" key="6">
    <source>
        <dbReference type="ARBA" id="ARBA00022679"/>
    </source>
</evidence>
<dbReference type="SUPFAM" id="SSF52172">
    <property type="entry name" value="CheY-like"/>
    <property type="match status" value="3"/>
</dbReference>
<evidence type="ECO:0000259" key="23">
    <source>
        <dbReference type="PROSITE" id="PS50894"/>
    </source>
</evidence>
<evidence type="ECO:0000256" key="12">
    <source>
        <dbReference type="ARBA" id="ARBA00023012"/>
    </source>
</evidence>
<feature type="domain" description="Response regulatory" evidence="20">
    <location>
        <begin position="651"/>
        <end position="772"/>
    </location>
</feature>
<dbReference type="InterPro" id="IPR001789">
    <property type="entry name" value="Sig_transdc_resp-reg_receiver"/>
</dbReference>
<dbReference type="AlphaFoldDB" id="A0A518CJJ3"/>
<feature type="domain" description="PAS" evidence="21">
    <location>
        <begin position="139"/>
        <end position="209"/>
    </location>
</feature>
<dbReference type="InterPro" id="IPR036890">
    <property type="entry name" value="HATPase_C_sf"/>
</dbReference>
<evidence type="ECO:0000256" key="2">
    <source>
        <dbReference type="ARBA" id="ARBA00004651"/>
    </source>
</evidence>
<evidence type="ECO:0000259" key="20">
    <source>
        <dbReference type="PROSITE" id="PS50110"/>
    </source>
</evidence>
<reference evidence="24 25" key="1">
    <citation type="submission" date="2019-02" db="EMBL/GenBank/DDBJ databases">
        <title>Deep-cultivation of Planctomycetes and their phenomic and genomic characterization uncovers novel biology.</title>
        <authorList>
            <person name="Wiegand S."/>
            <person name="Jogler M."/>
            <person name="Boedeker C."/>
            <person name="Pinto D."/>
            <person name="Vollmers J."/>
            <person name="Rivas-Marin E."/>
            <person name="Kohn T."/>
            <person name="Peeters S.H."/>
            <person name="Heuer A."/>
            <person name="Rast P."/>
            <person name="Oberbeckmann S."/>
            <person name="Bunk B."/>
            <person name="Jeske O."/>
            <person name="Meyerdierks A."/>
            <person name="Storesund J.E."/>
            <person name="Kallscheuer N."/>
            <person name="Luecker S."/>
            <person name="Lage O.M."/>
            <person name="Pohl T."/>
            <person name="Merkel B.J."/>
            <person name="Hornburger P."/>
            <person name="Mueller R.-W."/>
            <person name="Bruemmer F."/>
            <person name="Labrenz M."/>
            <person name="Spormann A.M."/>
            <person name="Op den Camp H."/>
            <person name="Overmann J."/>
            <person name="Amann R."/>
            <person name="Jetten M.S.M."/>
            <person name="Mascher T."/>
            <person name="Medema M.H."/>
            <person name="Devos D.P."/>
            <person name="Kaster A.-K."/>
            <person name="Ovreas L."/>
            <person name="Rohde M."/>
            <person name="Galperin M.Y."/>
            <person name="Jogler C."/>
        </authorList>
    </citation>
    <scope>NUCLEOTIDE SEQUENCE [LARGE SCALE GENOMIC DNA]</scope>
    <source>
        <strain evidence="24 25">Pla110</strain>
    </source>
</reference>
<dbReference type="InterPro" id="IPR013656">
    <property type="entry name" value="PAS_4"/>
</dbReference>
<feature type="domain" description="PAC" evidence="22">
    <location>
        <begin position="210"/>
        <end position="264"/>
    </location>
</feature>
<dbReference type="GO" id="GO:0005886">
    <property type="term" value="C:plasma membrane"/>
    <property type="evidence" value="ECO:0007669"/>
    <property type="project" value="UniProtKB-SubCell"/>
</dbReference>
<dbReference type="InterPro" id="IPR005467">
    <property type="entry name" value="His_kinase_dom"/>
</dbReference>
<dbReference type="InterPro" id="IPR000700">
    <property type="entry name" value="PAS-assoc_C"/>
</dbReference>
<dbReference type="PROSITE" id="PS50113">
    <property type="entry name" value="PAC"/>
    <property type="match status" value="2"/>
</dbReference>
<dbReference type="CDD" id="cd00156">
    <property type="entry name" value="REC"/>
    <property type="match status" value="2"/>
</dbReference>
<dbReference type="SMART" id="SM00388">
    <property type="entry name" value="HisKA"/>
    <property type="match status" value="1"/>
</dbReference>
<dbReference type="CDD" id="cd00082">
    <property type="entry name" value="HisKA"/>
    <property type="match status" value="1"/>
</dbReference>
<dbReference type="InterPro" id="IPR003661">
    <property type="entry name" value="HisK_dim/P_dom"/>
</dbReference>
<gene>
    <name evidence="24" type="primary">barA_1</name>
    <name evidence="24" type="ORF">Pla110_11160</name>
</gene>
<evidence type="ECO:0000256" key="11">
    <source>
        <dbReference type="ARBA" id="ARBA00022989"/>
    </source>
</evidence>
<keyword evidence="11" id="KW-1133">Transmembrane helix</keyword>
<feature type="modified residue" description="4-aspartylphosphate" evidence="17">
    <location>
        <position position="705"/>
    </location>
</feature>
<keyword evidence="12" id="KW-0902">Two-component regulatory system</keyword>
<feature type="domain" description="PAS" evidence="21">
    <location>
        <begin position="265"/>
        <end position="336"/>
    </location>
</feature>
<dbReference type="PRINTS" id="PR00344">
    <property type="entry name" value="BCTRLSENSOR"/>
</dbReference>
<keyword evidence="13" id="KW-0472">Membrane</keyword>
<dbReference type="PROSITE" id="PS50112">
    <property type="entry name" value="PAS"/>
    <property type="match status" value="2"/>
</dbReference>
<organism evidence="24 25">
    <name type="scientific">Polystyrenella longa</name>
    <dbReference type="NCBI Taxonomy" id="2528007"/>
    <lineage>
        <taxon>Bacteria</taxon>
        <taxon>Pseudomonadati</taxon>
        <taxon>Planctomycetota</taxon>
        <taxon>Planctomycetia</taxon>
        <taxon>Planctomycetales</taxon>
        <taxon>Planctomycetaceae</taxon>
        <taxon>Polystyrenella</taxon>
    </lineage>
</organism>
<evidence type="ECO:0000256" key="5">
    <source>
        <dbReference type="ARBA" id="ARBA00022553"/>
    </source>
</evidence>
<evidence type="ECO:0000256" key="3">
    <source>
        <dbReference type="ARBA" id="ARBA00012438"/>
    </source>
</evidence>
<dbReference type="SUPFAM" id="SSF55785">
    <property type="entry name" value="PYP-like sensor domain (PAS domain)"/>
    <property type="match status" value="2"/>
</dbReference>
<dbReference type="RefSeq" id="WP_144993982.1">
    <property type="nucleotide sequence ID" value="NZ_CP036281.1"/>
</dbReference>
<dbReference type="Pfam" id="PF01627">
    <property type="entry name" value="Hpt"/>
    <property type="match status" value="1"/>
</dbReference>
<dbReference type="Pfam" id="PF08448">
    <property type="entry name" value="PAS_4"/>
    <property type="match status" value="1"/>
</dbReference>
<proteinExistence type="predicted"/>
<dbReference type="PANTHER" id="PTHR45339:SF1">
    <property type="entry name" value="HYBRID SIGNAL TRANSDUCTION HISTIDINE KINASE J"/>
    <property type="match status" value="1"/>
</dbReference>
<dbReference type="PROSITE" id="PS50109">
    <property type="entry name" value="HIS_KIN"/>
    <property type="match status" value="1"/>
</dbReference>
<dbReference type="InterPro" id="IPR003594">
    <property type="entry name" value="HATPase_dom"/>
</dbReference>
<evidence type="ECO:0000256" key="18">
    <source>
        <dbReference type="SAM" id="Coils"/>
    </source>
</evidence>
<evidence type="ECO:0000256" key="8">
    <source>
        <dbReference type="ARBA" id="ARBA00022741"/>
    </source>
</evidence>
<evidence type="ECO:0000313" key="24">
    <source>
        <dbReference type="EMBL" id="QDU79406.1"/>
    </source>
</evidence>
<dbReference type="KEGG" id="plon:Pla110_11160"/>
<evidence type="ECO:0000256" key="9">
    <source>
        <dbReference type="ARBA" id="ARBA00022777"/>
    </source>
</evidence>
<evidence type="ECO:0000259" key="21">
    <source>
        <dbReference type="PROSITE" id="PS50112"/>
    </source>
</evidence>
<dbReference type="PANTHER" id="PTHR45339">
    <property type="entry name" value="HYBRID SIGNAL TRANSDUCTION HISTIDINE KINASE J"/>
    <property type="match status" value="1"/>
</dbReference>
<feature type="domain" description="PAC" evidence="22">
    <location>
        <begin position="340"/>
        <end position="391"/>
    </location>
</feature>
<keyword evidence="6 24" id="KW-0808">Transferase</keyword>
<dbReference type="Proteomes" id="UP000317178">
    <property type="component" value="Chromosome"/>
</dbReference>
<dbReference type="InterPro" id="IPR008207">
    <property type="entry name" value="Sig_transdc_His_kin_Hpt_dom"/>
</dbReference>
<evidence type="ECO:0000313" key="25">
    <source>
        <dbReference type="Proteomes" id="UP000317178"/>
    </source>
</evidence>
<protein>
    <recommendedName>
        <fullName evidence="15">Sensory/regulatory protein RpfC</fullName>
        <ecNumber evidence="3">2.7.13.3</ecNumber>
    </recommendedName>
</protein>
<dbReference type="Pfam" id="PF00512">
    <property type="entry name" value="HisKA"/>
    <property type="match status" value="1"/>
</dbReference>
<keyword evidence="4" id="KW-1003">Cell membrane</keyword>
<dbReference type="SMART" id="SM00091">
    <property type="entry name" value="PAS"/>
    <property type="match status" value="2"/>
</dbReference>
<keyword evidence="10" id="KW-0067">ATP-binding</keyword>
<feature type="domain" description="Response regulatory" evidence="20">
    <location>
        <begin position="9"/>
        <end position="126"/>
    </location>
</feature>
<sequence length="1065" mass="120304">MLDRNREIYVLLICEDPQDSQIIRYLLADSSRVRFVLATVRTVDEAMAVLLEAEYDVLLLDLKMSHDDVLAPFREIRKAQSRLPIVVISEDDDDEIANEAVHDGAQDYIQRSELDPTLLEHALRYAIDRKEAEQELRTTEARYQSLIESLPLNVFQKDLAGHLIFANNLYCLTMNLTWEELAGKTDYDLFPDELAEKYRRDDSHVVESGEALEDIEEHVKQDGEHIYVHVLKGLVRDAEQNIIGTQGMFWDVTAEKQAEKALRQSDARFRRFVNSDIIGIVITDTHDKITAANNEFLRMIGYSREDLDTDRINWESIIPVEHRHYDEETERLLSETGKRPPLEMEYIRKDNSRIPVYVGMTQLSDEDSRKETIYFALDMTSQKQAEAALQAAKEAADSANRAKSDFLANMSHEIRTPMNAVIGMTELVLDTKLTGDQRDYLEMVLASAESLLSIINDILDFSKIEAGKLELECVPFELHENVGDTMKTLSVRAGKNWLELITDIRPNVPDVVVGDPHRLRQILINLVGNAIKFTPRGEVLLKVEVIEETEEDWELQFSVRDTGIGISPDKLDHIFDVFEQADTSTTRRFGGTGLGLSISRRLVDLMQGDIRVKSQMDKGSTFAFTARFLKADSDALPMKKLVMDQDLTGLRVLVVDDNANNRRILKEMLLSWNMYPVTASNVKQALEQLHHAQQHGQAFDLILSDVNMPDQDGFMLVEEIRKDKEISNPTILMLTSGDRPGDRDKCKSFEVAAYLIKPVKQSELFDTVISTIGGTSLLDDDQSPSTQTRVANGLNILLAEDSLANQKLAVGLLEKRGHHVSVVSNGKQAVLAVHKETFDVILMDVQMPEMDGFEATREIRNFEAGSERHTPIVAMTAHAMKGDRQRCLDQGMDGYLAKPIRSRQVYETIEFLAAANKEPSIKIVKVEPQEASLDTKPSELNNFLDNASDDEKRCIESALEAVDHDEELLRDFVSAVLIESPEVLTKAEQSLANENWDHLKRHAHTLRGTLRTLGMEETCELAAAVEKAAKAKQGEEAGIQLEKLKPQVERISEILKRYINLGPSS</sequence>
<dbReference type="CDD" id="cd17546">
    <property type="entry name" value="REC_hyHK_CKI1_RcsC-like"/>
    <property type="match status" value="1"/>
</dbReference>
<dbReference type="Gene3D" id="3.30.565.10">
    <property type="entry name" value="Histidine kinase-like ATPase, C-terminal domain"/>
    <property type="match status" value="1"/>
</dbReference>
<dbReference type="SUPFAM" id="SSF47384">
    <property type="entry name" value="Homodimeric domain of signal transducing histidine kinase"/>
    <property type="match status" value="1"/>
</dbReference>
<evidence type="ECO:0000256" key="1">
    <source>
        <dbReference type="ARBA" id="ARBA00000085"/>
    </source>
</evidence>
<evidence type="ECO:0000256" key="4">
    <source>
        <dbReference type="ARBA" id="ARBA00022475"/>
    </source>
</evidence>
<feature type="modified residue" description="4-aspartylphosphate" evidence="17">
    <location>
        <position position="61"/>
    </location>
</feature>
<evidence type="ECO:0000256" key="15">
    <source>
        <dbReference type="ARBA" id="ARBA00068150"/>
    </source>
</evidence>
<feature type="domain" description="HPt" evidence="23">
    <location>
        <begin position="965"/>
        <end position="1058"/>
    </location>
</feature>
<dbReference type="EC" id="2.7.13.3" evidence="3"/>
<dbReference type="InterPro" id="IPR000014">
    <property type="entry name" value="PAS"/>
</dbReference>
<dbReference type="SMART" id="SM00387">
    <property type="entry name" value="HATPase_c"/>
    <property type="match status" value="1"/>
</dbReference>
<evidence type="ECO:0000256" key="17">
    <source>
        <dbReference type="PROSITE-ProRule" id="PRU00169"/>
    </source>
</evidence>
<dbReference type="SUPFAM" id="SSF55874">
    <property type="entry name" value="ATPase domain of HSP90 chaperone/DNA topoisomerase II/histidine kinase"/>
    <property type="match status" value="1"/>
</dbReference>
<comment type="catalytic activity">
    <reaction evidence="1">
        <text>ATP + protein L-histidine = ADP + protein N-phospho-L-histidine.</text>
        <dbReference type="EC" id="2.7.13.3"/>
    </reaction>
</comment>
<keyword evidence="8" id="KW-0547">Nucleotide-binding</keyword>
<feature type="domain" description="Response regulatory" evidence="20">
    <location>
        <begin position="795"/>
        <end position="913"/>
    </location>
</feature>
<dbReference type="Pfam" id="PF00072">
    <property type="entry name" value="Response_reg"/>
    <property type="match status" value="3"/>
</dbReference>
<dbReference type="PROSITE" id="PS50894">
    <property type="entry name" value="HPT"/>
    <property type="match status" value="1"/>
</dbReference>
<dbReference type="GO" id="GO:0005524">
    <property type="term" value="F:ATP binding"/>
    <property type="evidence" value="ECO:0007669"/>
    <property type="project" value="UniProtKB-KW"/>
</dbReference>
<keyword evidence="25" id="KW-1185">Reference proteome</keyword>
<dbReference type="SMART" id="SM00448">
    <property type="entry name" value="REC"/>
    <property type="match status" value="3"/>
</dbReference>
<evidence type="ECO:0000256" key="13">
    <source>
        <dbReference type="ARBA" id="ARBA00023136"/>
    </source>
</evidence>
<keyword evidence="7" id="KW-0812">Transmembrane</keyword>
<dbReference type="FunFam" id="3.30.565.10:FF:000010">
    <property type="entry name" value="Sensor histidine kinase RcsC"/>
    <property type="match status" value="1"/>
</dbReference>
<keyword evidence="9 24" id="KW-0418">Kinase</keyword>
<keyword evidence="5 17" id="KW-0597">Phosphoprotein</keyword>
<feature type="domain" description="Histidine kinase" evidence="19">
    <location>
        <begin position="409"/>
        <end position="630"/>
    </location>
</feature>
<comment type="subcellular location">
    <subcellularLocation>
        <location evidence="2">Cell membrane</location>
        <topology evidence="2">Multi-pass membrane protein</topology>
    </subcellularLocation>
</comment>
<evidence type="ECO:0000259" key="19">
    <source>
        <dbReference type="PROSITE" id="PS50109"/>
    </source>
</evidence>
<dbReference type="OrthoDB" id="9762493at2"/>
<dbReference type="InterPro" id="IPR035965">
    <property type="entry name" value="PAS-like_dom_sf"/>
</dbReference>
<feature type="modified residue" description="Phosphohistidine" evidence="16">
    <location>
        <position position="1004"/>
    </location>
</feature>
<accession>A0A518CJJ3</accession>
<dbReference type="Gene3D" id="1.20.120.160">
    <property type="entry name" value="HPT domain"/>
    <property type="match status" value="1"/>
</dbReference>
<dbReference type="InterPro" id="IPR011006">
    <property type="entry name" value="CheY-like_superfamily"/>
</dbReference>
<dbReference type="Gene3D" id="1.10.287.130">
    <property type="match status" value="1"/>
</dbReference>
<evidence type="ECO:0000256" key="10">
    <source>
        <dbReference type="ARBA" id="ARBA00022840"/>
    </source>
</evidence>
<dbReference type="PROSITE" id="PS50110">
    <property type="entry name" value="RESPONSE_REGULATORY"/>
    <property type="match status" value="3"/>
</dbReference>
<keyword evidence="18" id="KW-0175">Coiled coil</keyword>
<dbReference type="CDD" id="cd00130">
    <property type="entry name" value="PAS"/>
    <property type="match status" value="2"/>
</dbReference>
<dbReference type="InterPro" id="IPR036097">
    <property type="entry name" value="HisK_dim/P_sf"/>
</dbReference>
<dbReference type="FunFam" id="1.10.287.130:FF:000002">
    <property type="entry name" value="Two-component osmosensing histidine kinase"/>
    <property type="match status" value="1"/>
</dbReference>
<evidence type="ECO:0000256" key="14">
    <source>
        <dbReference type="ARBA" id="ARBA00064003"/>
    </source>
</evidence>
<dbReference type="NCBIfam" id="TIGR00229">
    <property type="entry name" value="sensory_box"/>
    <property type="match status" value="2"/>
</dbReference>
<dbReference type="Pfam" id="PF02518">
    <property type="entry name" value="HATPase_c"/>
    <property type="match status" value="1"/>
</dbReference>
<name>A0A518CJJ3_9PLAN</name>
<evidence type="ECO:0000256" key="7">
    <source>
        <dbReference type="ARBA" id="ARBA00022692"/>
    </source>
</evidence>
<dbReference type="Gene3D" id="3.40.50.2300">
    <property type="match status" value="3"/>
</dbReference>
<dbReference type="InterPro" id="IPR036641">
    <property type="entry name" value="HPT_dom_sf"/>
</dbReference>
<feature type="modified residue" description="4-aspartylphosphate" evidence="17">
    <location>
        <position position="844"/>
    </location>
</feature>
<dbReference type="CDD" id="cd16922">
    <property type="entry name" value="HATPase_EvgS-ArcB-TorS-like"/>
    <property type="match status" value="1"/>
</dbReference>
<dbReference type="SMART" id="SM00073">
    <property type="entry name" value="HPT"/>
    <property type="match status" value="1"/>
</dbReference>
<dbReference type="Gene3D" id="3.30.450.20">
    <property type="entry name" value="PAS domain"/>
    <property type="match status" value="2"/>
</dbReference>
<comment type="subunit">
    <text evidence="14">At low DSF concentrations, interacts with RpfF.</text>
</comment>
<dbReference type="Pfam" id="PF13426">
    <property type="entry name" value="PAS_9"/>
    <property type="match status" value="1"/>
</dbReference>
<dbReference type="GO" id="GO:0000155">
    <property type="term" value="F:phosphorelay sensor kinase activity"/>
    <property type="evidence" value="ECO:0007669"/>
    <property type="project" value="InterPro"/>
</dbReference>
<dbReference type="EMBL" id="CP036281">
    <property type="protein sequence ID" value="QDU79406.1"/>
    <property type="molecule type" value="Genomic_DNA"/>
</dbReference>
<feature type="coiled-coil region" evidence="18">
    <location>
        <begin position="122"/>
        <end position="149"/>
    </location>
</feature>
<dbReference type="InterPro" id="IPR004358">
    <property type="entry name" value="Sig_transdc_His_kin-like_C"/>
</dbReference>
<evidence type="ECO:0000259" key="22">
    <source>
        <dbReference type="PROSITE" id="PS50113"/>
    </source>
</evidence>
<dbReference type="SUPFAM" id="SSF47226">
    <property type="entry name" value="Histidine-containing phosphotransfer domain, HPT domain"/>
    <property type="match status" value="1"/>
</dbReference>
<evidence type="ECO:0000256" key="16">
    <source>
        <dbReference type="PROSITE-ProRule" id="PRU00110"/>
    </source>
</evidence>